<name>A0A1E7EKA3_9STRA</name>
<dbReference type="Proteomes" id="UP000095751">
    <property type="component" value="Unassembled WGS sequence"/>
</dbReference>
<sequence length="134" mass="14772">MTPTNHPTVSGTRGAIYDQNTGLGCSNFVLGRWNLRASKPTPPRDKIPTKKSTKVTPQANGQKFTEEAHFPPSSSSPSSFSSGNESTKNNDKSSYKDNDDVKEPTKKDDDDDSKNSKEDDNERSLRKMAAKINH</sequence>
<dbReference type="EMBL" id="KV784415">
    <property type="protein sequence ID" value="OEU06308.1"/>
    <property type="molecule type" value="Genomic_DNA"/>
</dbReference>
<feature type="compositionally biased region" description="Basic and acidic residues" evidence="1">
    <location>
        <begin position="88"/>
        <end position="125"/>
    </location>
</feature>
<reference evidence="2 3" key="1">
    <citation type="submission" date="2016-09" db="EMBL/GenBank/DDBJ databases">
        <title>Extensive genetic diversity and differential bi-allelic expression allows diatom success in the polar Southern Ocean.</title>
        <authorList>
            <consortium name="DOE Joint Genome Institute"/>
            <person name="Mock T."/>
            <person name="Otillar R.P."/>
            <person name="Strauss J."/>
            <person name="Dupont C."/>
            <person name="Frickenhaus S."/>
            <person name="Maumus F."/>
            <person name="Mcmullan M."/>
            <person name="Sanges R."/>
            <person name="Schmutz J."/>
            <person name="Toseland A."/>
            <person name="Valas R."/>
            <person name="Veluchamy A."/>
            <person name="Ward B.J."/>
            <person name="Allen A."/>
            <person name="Barry K."/>
            <person name="Falciatore A."/>
            <person name="Ferrante M."/>
            <person name="Fortunato A.E."/>
            <person name="Gloeckner G."/>
            <person name="Gruber A."/>
            <person name="Hipkin R."/>
            <person name="Janech M."/>
            <person name="Kroth P."/>
            <person name="Leese F."/>
            <person name="Lindquist E."/>
            <person name="Lyon B.R."/>
            <person name="Martin J."/>
            <person name="Mayer C."/>
            <person name="Parker M."/>
            <person name="Quesneville H."/>
            <person name="Raymond J."/>
            <person name="Uhlig C."/>
            <person name="Valentin K.U."/>
            <person name="Worden A.Z."/>
            <person name="Armbrust E.V."/>
            <person name="Bowler C."/>
            <person name="Green B."/>
            <person name="Moulton V."/>
            <person name="Van Oosterhout C."/>
            <person name="Grigoriev I."/>
        </authorList>
    </citation>
    <scope>NUCLEOTIDE SEQUENCE [LARGE SCALE GENOMIC DNA]</scope>
    <source>
        <strain evidence="2 3">CCMP1102</strain>
    </source>
</reference>
<organism evidence="2 3">
    <name type="scientific">Fragilariopsis cylindrus CCMP1102</name>
    <dbReference type="NCBI Taxonomy" id="635003"/>
    <lineage>
        <taxon>Eukaryota</taxon>
        <taxon>Sar</taxon>
        <taxon>Stramenopiles</taxon>
        <taxon>Ochrophyta</taxon>
        <taxon>Bacillariophyta</taxon>
        <taxon>Bacillariophyceae</taxon>
        <taxon>Bacillariophycidae</taxon>
        <taxon>Bacillariales</taxon>
        <taxon>Bacillariaceae</taxon>
        <taxon>Fragilariopsis</taxon>
    </lineage>
</organism>
<evidence type="ECO:0000256" key="1">
    <source>
        <dbReference type="SAM" id="MobiDB-lite"/>
    </source>
</evidence>
<proteinExistence type="predicted"/>
<evidence type="ECO:0000313" key="2">
    <source>
        <dbReference type="EMBL" id="OEU06308.1"/>
    </source>
</evidence>
<gene>
    <name evidence="2" type="ORF">FRACYDRAFT_255254</name>
</gene>
<dbReference type="AlphaFoldDB" id="A0A1E7EKA3"/>
<dbReference type="KEGG" id="fcy:FRACYDRAFT_255254"/>
<accession>A0A1E7EKA3</accession>
<feature type="region of interest" description="Disordered" evidence="1">
    <location>
        <begin position="1"/>
        <end position="134"/>
    </location>
</feature>
<feature type="compositionally biased region" description="Polar residues" evidence="1">
    <location>
        <begin position="1"/>
        <end position="11"/>
    </location>
</feature>
<evidence type="ECO:0000313" key="3">
    <source>
        <dbReference type="Proteomes" id="UP000095751"/>
    </source>
</evidence>
<dbReference type="InParanoid" id="A0A1E7EKA3"/>
<keyword evidence="3" id="KW-1185">Reference proteome</keyword>
<feature type="compositionally biased region" description="Polar residues" evidence="1">
    <location>
        <begin position="54"/>
        <end position="63"/>
    </location>
</feature>
<feature type="compositionally biased region" description="Low complexity" evidence="1">
    <location>
        <begin position="70"/>
        <end position="82"/>
    </location>
</feature>
<protein>
    <submittedName>
        <fullName evidence="2">Uncharacterized protein</fullName>
    </submittedName>
</protein>